<dbReference type="InterPro" id="IPR013078">
    <property type="entry name" value="His_Pase_superF_clade-1"/>
</dbReference>
<dbReference type="SUPFAM" id="SSF53254">
    <property type="entry name" value="Phosphoglycerate mutase-like"/>
    <property type="match status" value="1"/>
</dbReference>
<dbReference type="RefSeq" id="WP_223626518.1">
    <property type="nucleotide sequence ID" value="NZ_JAIQDJ010000001.1"/>
</dbReference>
<feature type="signal peptide" evidence="1">
    <location>
        <begin position="1"/>
        <end position="28"/>
    </location>
</feature>
<organism evidence="2 3">
    <name type="scientific">Thermomonas beijingensis</name>
    <dbReference type="NCBI Taxonomy" id="2872701"/>
    <lineage>
        <taxon>Bacteria</taxon>
        <taxon>Pseudomonadati</taxon>
        <taxon>Pseudomonadota</taxon>
        <taxon>Gammaproteobacteria</taxon>
        <taxon>Lysobacterales</taxon>
        <taxon>Lysobacteraceae</taxon>
        <taxon>Thermomonas</taxon>
    </lineage>
</organism>
<accession>A0ABS7TBL2</accession>
<dbReference type="InterPro" id="IPR050275">
    <property type="entry name" value="PGM_Phosphatase"/>
</dbReference>
<dbReference type="PROSITE" id="PS51257">
    <property type="entry name" value="PROKAR_LIPOPROTEIN"/>
    <property type="match status" value="1"/>
</dbReference>
<dbReference type="EMBL" id="JAIQDJ010000001">
    <property type="protein sequence ID" value="MBZ4185242.1"/>
    <property type="molecule type" value="Genomic_DNA"/>
</dbReference>
<dbReference type="PANTHER" id="PTHR48100:SF1">
    <property type="entry name" value="HISTIDINE PHOSPHATASE FAMILY PROTEIN-RELATED"/>
    <property type="match status" value="1"/>
</dbReference>
<comment type="caution">
    <text evidence="2">The sequence shown here is derived from an EMBL/GenBank/DDBJ whole genome shotgun (WGS) entry which is preliminary data.</text>
</comment>
<evidence type="ECO:0000256" key="1">
    <source>
        <dbReference type="SAM" id="SignalP"/>
    </source>
</evidence>
<proteinExistence type="predicted"/>
<dbReference type="PANTHER" id="PTHR48100">
    <property type="entry name" value="BROAD-SPECIFICITY PHOSPHATASE YOR283W-RELATED"/>
    <property type="match status" value="1"/>
</dbReference>
<dbReference type="Pfam" id="PF00300">
    <property type="entry name" value="His_Phos_1"/>
    <property type="match status" value="1"/>
</dbReference>
<dbReference type="CDD" id="cd07067">
    <property type="entry name" value="HP_PGM_like"/>
    <property type="match status" value="1"/>
</dbReference>
<name>A0ABS7TBL2_9GAMM</name>
<dbReference type="Proteomes" id="UP001430290">
    <property type="component" value="Unassembled WGS sequence"/>
</dbReference>
<reference evidence="2" key="1">
    <citation type="submission" date="2021-09" db="EMBL/GenBank/DDBJ databases">
        <authorList>
            <person name="Wu T."/>
            <person name="Guo S.Z."/>
        </authorList>
    </citation>
    <scope>NUCLEOTIDE SEQUENCE</scope>
    <source>
        <strain evidence="2">RSS-23</strain>
    </source>
</reference>
<sequence>MTLLRAMLFPACVLISACASTPAPPATASTLYLVRHAEKDLAAGKDPPLTPAGRTRAEQLSTLLAKVPLEAIYSTATQRARQTAAPTAQAHGLAILEYDASDAVTFASQLRQRYPHGNVLIIGHSNTLPALVRALCHCTVGEMDEATYGIRYTVQFDSAGRSQLQVNQD</sequence>
<keyword evidence="1" id="KW-0732">Signal</keyword>
<dbReference type="SMART" id="SM00855">
    <property type="entry name" value="PGAM"/>
    <property type="match status" value="1"/>
</dbReference>
<feature type="chain" id="PRO_5045365102" evidence="1">
    <location>
        <begin position="29"/>
        <end position="169"/>
    </location>
</feature>
<dbReference type="Gene3D" id="3.40.50.1240">
    <property type="entry name" value="Phosphoglycerate mutase-like"/>
    <property type="match status" value="1"/>
</dbReference>
<evidence type="ECO:0000313" key="3">
    <source>
        <dbReference type="Proteomes" id="UP001430290"/>
    </source>
</evidence>
<evidence type="ECO:0000313" key="2">
    <source>
        <dbReference type="EMBL" id="MBZ4185242.1"/>
    </source>
</evidence>
<dbReference type="InterPro" id="IPR029033">
    <property type="entry name" value="His_PPase_superfam"/>
</dbReference>
<keyword evidence="3" id="KW-1185">Reference proteome</keyword>
<gene>
    <name evidence="2" type="ORF">K7B09_02745</name>
</gene>
<protein>
    <submittedName>
        <fullName evidence="2">Histidine phosphatase family protein</fullName>
    </submittedName>
</protein>